<dbReference type="GO" id="GO:0005737">
    <property type="term" value="C:cytoplasm"/>
    <property type="evidence" value="ECO:0007669"/>
    <property type="project" value="TreeGrafter"/>
</dbReference>
<evidence type="ECO:0000256" key="1">
    <source>
        <dbReference type="ARBA" id="ARBA00023054"/>
    </source>
</evidence>
<evidence type="ECO:0000256" key="2">
    <source>
        <dbReference type="SAM" id="Coils"/>
    </source>
</evidence>
<gene>
    <name evidence="3" type="ORF">scyTo_0023877</name>
</gene>
<dbReference type="InterPro" id="IPR047335">
    <property type="entry name" value="RUFY1-3"/>
</dbReference>
<comment type="caution">
    <text evidence="3">The sequence shown here is derived from an EMBL/GenBank/DDBJ whole genome shotgun (WGS) entry which is preliminary data.</text>
</comment>
<dbReference type="AlphaFoldDB" id="A0A401QC27"/>
<dbReference type="STRING" id="75743.A0A401QC27"/>
<proteinExistence type="predicted"/>
<dbReference type="PANTHER" id="PTHR45956:SF3">
    <property type="entry name" value="RUN AND FYVE DOMAIN-CONTAINING PROTEIN 2"/>
    <property type="match status" value="1"/>
</dbReference>
<dbReference type="PANTHER" id="PTHR45956">
    <property type="entry name" value="RUN AND FYVE DOMAIN-CONTAINING PROTEIN 2-LIKE PROTEIN"/>
    <property type="match status" value="1"/>
</dbReference>
<name>A0A401QC27_SCYTO</name>
<sequence length="103" mass="12109">LVKLDVSAELDTYKGSRQGLDDMFTEAQRQLREESRIRQDVESDLLVQINMKQEMELAMKLLEKDIHEKQDALISLRHQLEEVKAINVEIFQKLKCRLQIKQG</sequence>
<keyword evidence="4" id="KW-1185">Reference proteome</keyword>
<dbReference type="EMBL" id="BFAA01035145">
    <property type="protein sequence ID" value="GCB82867.1"/>
    <property type="molecule type" value="Genomic_DNA"/>
</dbReference>
<feature type="coiled-coil region" evidence="2">
    <location>
        <begin position="52"/>
        <end position="79"/>
    </location>
</feature>
<evidence type="ECO:0000313" key="4">
    <source>
        <dbReference type="Proteomes" id="UP000288216"/>
    </source>
</evidence>
<feature type="non-terminal residue" evidence="3">
    <location>
        <position position="1"/>
    </location>
</feature>
<reference evidence="3 4" key="1">
    <citation type="journal article" date="2018" name="Nat. Ecol. Evol.">
        <title>Shark genomes provide insights into elasmobranch evolution and the origin of vertebrates.</title>
        <authorList>
            <person name="Hara Y"/>
            <person name="Yamaguchi K"/>
            <person name="Onimaru K"/>
            <person name="Kadota M"/>
            <person name="Koyanagi M"/>
            <person name="Keeley SD"/>
            <person name="Tatsumi K"/>
            <person name="Tanaka K"/>
            <person name="Motone F"/>
            <person name="Kageyama Y"/>
            <person name="Nozu R"/>
            <person name="Adachi N"/>
            <person name="Nishimura O"/>
            <person name="Nakagawa R"/>
            <person name="Tanegashima C"/>
            <person name="Kiyatake I"/>
            <person name="Matsumoto R"/>
            <person name="Murakumo K"/>
            <person name="Nishida K"/>
            <person name="Terakita A"/>
            <person name="Kuratani S"/>
            <person name="Sato K"/>
            <person name="Hyodo S Kuraku.S."/>
        </authorList>
    </citation>
    <scope>NUCLEOTIDE SEQUENCE [LARGE SCALE GENOMIC DNA]</scope>
</reference>
<evidence type="ECO:0000313" key="3">
    <source>
        <dbReference type="EMBL" id="GCB82867.1"/>
    </source>
</evidence>
<dbReference type="OMA" id="FQKLKCR"/>
<protein>
    <submittedName>
        <fullName evidence="3">Uncharacterized protein</fullName>
    </submittedName>
</protein>
<keyword evidence="1 2" id="KW-0175">Coiled coil</keyword>
<accession>A0A401QC27</accession>
<dbReference type="OrthoDB" id="79871at2759"/>
<organism evidence="3 4">
    <name type="scientific">Scyliorhinus torazame</name>
    <name type="common">Cloudy catshark</name>
    <name type="synonym">Catulus torazame</name>
    <dbReference type="NCBI Taxonomy" id="75743"/>
    <lineage>
        <taxon>Eukaryota</taxon>
        <taxon>Metazoa</taxon>
        <taxon>Chordata</taxon>
        <taxon>Craniata</taxon>
        <taxon>Vertebrata</taxon>
        <taxon>Chondrichthyes</taxon>
        <taxon>Elasmobranchii</taxon>
        <taxon>Galeomorphii</taxon>
        <taxon>Galeoidea</taxon>
        <taxon>Carcharhiniformes</taxon>
        <taxon>Scyliorhinidae</taxon>
        <taxon>Scyliorhinus</taxon>
    </lineage>
</organism>
<dbReference type="Proteomes" id="UP000288216">
    <property type="component" value="Unassembled WGS sequence"/>
</dbReference>